<dbReference type="SUPFAM" id="SSF53067">
    <property type="entry name" value="Actin-like ATPase domain"/>
    <property type="match status" value="2"/>
</dbReference>
<evidence type="ECO:0000256" key="4">
    <source>
        <dbReference type="ARBA" id="ARBA00022777"/>
    </source>
</evidence>
<keyword evidence="3" id="KW-0547">Nucleotide-binding</keyword>
<dbReference type="GO" id="GO:0005829">
    <property type="term" value="C:cytosol"/>
    <property type="evidence" value="ECO:0007669"/>
    <property type="project" value="TreeGrafter"/>
</dbReference>
<dbReference type="GO" id="GO:0005524">
    <property type="term" value="F:ATP binding"/>
    <property type="evidence" value="ECO:0007669"/>
    <property type="project" value="UniProtKB-KW"/>
</dbReference>
<accession>A0A345PJS3</accession>
<dbReference type="PANTHER" id="PTHR12280">
    <property type="entry name" value="PANTOTHENATE KINASE"/>
    <property type="match status" value="1"/>
</dbReference>
<dbReference type="AlphaFoldDB" id="A0A345PJS3"/>
<dbReference type="NCBIfam" id="NF009842">
    <property type="entry name" value="PRK13317.1"/>
    <property type="match status" value="1"/>
</dbReference>
<evidence type="ECO:0000313" key="7">
    <source>
        <dbReference type="EMBL" id="AXI10253.1"/>
    </source>
</evidence>
<dbReference type="InterPro" id="IPR043129">
    <property type="entry name" value="ATPase_NBD"/>
</dbReference>
<dbReference type="GO" id="GO:0015937">
    <property type="term" value="P:coenzyme A biosynthetic process"/>
    <property type="evidence" value="ECO:0007669"/>
    <property type="project" value="UniProtKB-KW"/>
</dbReference>
<name>A0A345PJS3_9BACI</name>
<evidence type="ECO:0000256" key="6">
    <source>
        <dbReference type="ARBA" id="ARBA00022993"/>
    </source>
</evidence>
<protein>
    <submittedName>
        <fullName evidence="7">Type II pantothenate kinase</fullName>
    </submittedName>
</protein>
<dbReference type="GO" id="GO:0004594">
    <property type="term" value="F:pantothenate kinase activity"/>
    <property type="evidence" value="ECO:0007669"/>
    <property type="project" value="InterPro"/>
</dbReference>
<keyword evidence="4 7" id="KW-0418">Kinase</keyword>
<evidence type="ECO:0000256" key="5">
    <source>
        <dbReference type="ARBA" id="ARBA00022840"/>
    </source>
</evidence>
<dbReference type="KEGG" id="ocn:CUC15_15505"/>
<reference evidence="8" key="1">
    <citation type="submission" date="2017-11" db="EMBL/GenBank/DDBJ databases">
        <authorList>
            <person name="Zhu W."/>
        </authorList>
    </citation>
    <scope>NUCLEOTIDE SEQUENCE [LARGE SCALE GENOMIC DNA]</scope>
    <source>
        <strain evidence="8">160</strain>
    </source>
</reference>
<organism evidence="7 8">
    <name type="scientific">Oceanobacillus zhaokaii</name>
    <dbReference type="NCBI Taxonomy" id="2052660"/>
    <lineage>
        <taxon>Bacteria</taxon>
        <taxon>Bacillati</taxon>
        <taxon>Bacillota</taxon>
        <taxon>Bacilli</taxon>
        <taxon>Bacillales</taxon>
        <taxon>Bacillaceae</taxon>
        <taxon>Oceanobacillus</taxon>
    </lineage>
</organism>
<dbReference type="InterPro" id="IPR011602">
    <property type="entry name" value="Type_II_PanK_bac"/>
</dbReference>
<dbReference type="PIRSF" id="PIRSF036940">
    <property type="entry name" value="PanK_bac_aCoA"/>
    <property type="match status" value="1"/>
</dbReference>
<evidence type="ECO:0000256" key="1">
    <source>
        <dbReference type="ARBA" id="ARBA00022490"/>
    </source>
</evidence>
<dbReference type="Pfam" id="PF03630">
    <property type="entry name" value="Fumble"/>
    <property type="match status" value="1"/>
</dbReference>
<keyword evidence="6" id="KW-0173">Coenzyme A biosynthesis</keyword>
<dbReference type="Gene3D" id="3.30.420.40">
    <property type="match status" value="1"/>
</dbReference>
<dbReference type="EMBL" id="CP024848">
    <property type="protein sequence ID" value="AXI10253.1"/>
    <property type="molecule type" value="Genomic_DNA"/>
</dbReference>
<dbReference type="RefSeq" id="WP_114917540.1">
    <property type="nucleotide sequence ID" value="NZ_CP024848.1"/>
</dbReference>
<keyword evidence="5" id="KW-0067">ATP-binding</keyword>
<evidence type="ECO:0000256" key="3">
    <source>
        <dbReference type="ARBA" id="ARBA00022741"/>
    </source>
</evidence>
<proteinExistence type="predicted"/>
<evidence type="ECO:0000313" key="8">
    <source>
        <dbReference type="Proteomes" id="UP000253908"/>
    </source>
</evidence>
<dbReference type="InterPro" id="IPR004567">
    <property type="entry name" value="Type_II_PanK"/>
</dbReference>
<keyword evidence="8" id="KW-1185">Reference proteome</keyword>
<dbReference type="CDD" id="cd24085">
    <property type="entry name" value="ASKHA_NBD_PanK-II_bac"/>
    <property type="match status" value="1"/>
</dbReference>
<keyword evidence="2" id="KW-0808">Transferase</keyword>
<gene>
    <name evidence="7" type="ORF">CUC15_15505</name>
</gene>
<dbReference type="Proteomes" id="UP000253908">
    <property type="component" value="Chromosome"/>
</dbReference>
<dbReference type="OrthoDB" id="358216at2"/>
<sequence length="264" mass="28191">MVEKVGIDAGGSLIKVAYEDNNEFVFKTFSQMDSLLEWLNSISLGAELYLTGGKSGYLQDVVKQKSHLKEEFQAIIDGTRLLLEKEHRGIPDSYLITSIGTGTSVFHVAGETHNRLLGSGIGGGTLMGLGKLLTGEVEFQSIISLAENGNRQNSDLLVKDIYTPSHAPLLGELTAANFGKAHLNEHATTGDHIASLIQLIGETIISLAGQAAVATGTEKIVFVGSTLNGNKPLKKVLGSFQEMMPYEPLYLEKGAYVGAIGSLV</sequence>
<evidence type="ECO:0000256" key="2">
    <source>
        <dbReference type="ARBA" id="ARBA00022679"/>
    </source>
</evidence>
<keyword evidence="1" id="KW-0963">Cytoplasm</keyword>
<dbReference type="PANTHER" id="PTHR12280:SF20">
    <property type="entry name" value="4'-PHOSPHOPANTETHEINE PHOSPHATASE"/>
    <property type="match status" value="1"/>
</dbReference>